<dbReference type="AlphaFoldDB" id="A0A6J6LY41"/>
<sequence>MKYERAAAFASALLFFTIAFAVSLGGLEDAGGTVAL</sequence>
<evidence type="ECO:0000313" key="1">
    <source>
        <dbReference type="EMBL" id="CAB4665424.1"/>
    </source>
</evidence>
<dbReference type="EMBL" id="CAEZWJ010000086">
    <property type="protein sequence ID" value="CAB4665424.1"/>
    <property type="molecule type" value="Genomic_DNA"/>
</dbReference>
<protein>
    <submittedName>
        <fullName evidence="1">Unannotated protein</fullName>
    </submittedName>
</protein>
<reference evidence="1" key="1">
    <citation type="submission" date="2020-05" db="EMBL/GenBank/DDBJ databases">
        <authorList>
            <person name="Chiriac C."/>
            <person name="Salcher M."/>
            <person name="Ghai R."/>
            <person name="Kavagutti S V."/>
        </authorList>
    </citation>
    <scope>NUCLEOTIDE SEQUENCE</scope>
</reference>
<gene>
    <name evidence="1" type="ORF">UFOPK2214_01501</name>
</gene>
<organism evidence="1">
    <name type="scientific">freshwater metagenome</name>
    <dbReference type="NCBI Taxonomy" id="449393"/>
    <lineage>
        <taxon>unclassified sequences</taxon>
        <taxon>metagenomes</taxon>
        <taxon>ecological metagenomes</taxon>
    </lineage>
</organism>
<proteinExistence type="predicted"/>
<name>A0A6J6LY41_9ZZZZ</name>
<accession>A0A6J6LY41</accession>